<dbReference type="Pfam" id="PF09347">
    <property type="entry name" value="DUF1989"/>
    <property type="match status" value="1"/>
</dbReference>
<dbReference type="EMBL" id="BSOS01000050">
    <property type="protein sequence ID" value="GLR67078.1"/>
    <property type="molecule type" value="Genomic_DNA"/>
</dbReference>
<sequence length="784" mass="85393">MAGPSGIIAAGAPGFITTRSQALAADTERYVLQGGGTVVLALAAGESVELQLKDGGQSVELAALATDGRDALAALGLTANVQPFGIEQALSGQSEDAQRVRAGLARRGLTIANARAALIFGDDAPAGSREQFTATQAITLIMGAPARQMLVWEQTPASDVTVLVRRNQLRQPGVFRAPEPLAQPRLDLTIDIASAISFEVHEGEYIQILDVAGRQCSDFLGFRRRALDRGLLRGLDATTTRTMTGQAYPKPGLYAKFFDEDRTALVEVVHDTVGRHDTFNLACTPRYYEDMGYFGHANCSENLNAALEPYGIASHRGWPAINFFFNTNVDAHNAIWFDEPWSRPGDYVLLRALDELVCGASACPCDIDAANGWLLTPIQVRVYAADAFFKRSIGYRMTPDSPPQSTRETGFHPRTCALTRSFAEYRNFWLPTSYAGHGAMAEYWACREKAAIMDISPLRKMEIIGPDAEVFLQKVMPRDIRKLAPGQVVYTPICYEHGGMVDDGTLFRLGQDNFRWIGGDDASLLWLREKAAQSGLHVYLRAATEQIHNVALQGPASRDILREIIWTAPGQTSLAELGWFRFTIGRIGGYDGIPVMISRTGYTGELGFEIFCHPDHAPAAWDAITTAGAPHGLTPLGLDALDMLRIECGLIFGGYEFDSTTDPFEAGIGFAVPARKEDDYIGKDALAKRRAHPVRTLVGLAVAGNETPAHGDPVFIGRAEVGRITSATRSPFLKQTIALARVDITASALETALEIGRLDGQQKRLAAKVCRFPFYDPEKTRVRG</sequence>
<dbReference type="InterPro" id="IPR029043">
    <property type="entry name" value="GcvT/YgfZ_C"/>
</dbReference>
<comment type="caution">
    <text evidence="4">The sequence shown here is derived from an EMBL/GenBank/DDBJ whole genome shotgun (WGS) entry which is preliminary data.</text>
</comment>
<feature type="domain" description="DUF1989" evidence="3">
    <location>
        <begin position="189"/>
        <end position="356"/>
    </location>
</feature>
<dbReference type="PANTHER" id="PTHR43757">
    <property type="entry name" value="AMINOMETHYLTRANSFERASE"/>
    <property type="match status" value="1"/>
</dbReference>
<dbReference type="InterPro" id="IPR028896">
    <property type="entry name" value="GcvT/YgfZ/DmdA"/>
</dbReference>
<organism evidence="4 5">
    <name type="scientific">Acidocella aquatica</name>
    <dbReference type="NCBI Taxonomy" id="1922313"/>
    <lineage>
        <taxon>Bacteria</taxon>
        <taxon>Pseudomonadati</taxon>
        <taxon>Pseudomonadota</taxon>
        <taxon>Alphaproteobacteria</taxon>
        <taxon>Acetobacterales</taxon>
        <taxon>Acidocellaceae</taxon>
        <taxon>Acidocella</taxon>
    </lineage>
</organism>
<dbReference type="Gene3D" id="3.30.1360.120">
    <property type="entry name" value="Probable tRNA modification gtpase trme, domain 1"/>
    <property type="match status" value="1"/>
</dbReference>
<name>A0ABQ6A713_9PROT</name>
<evidence type="ECO:0000313" key="5">
    <source>
        <dbReference type="Proteomes" id="UP001156641"/>
    </source>
</evidence>
<gene>
    <name evidence="4" type="ORF">GCM10010909_17590</name>
</gene>
<evidence type="ECO:0000259" key="1">
    <source>
        <dbReference type="Pfam" id="PF01571"/>
    </source>
</evidence>
<evidence type="ECO:0000259" key="3">
    <source>
        <dbReference type="Pfam" id="PF09347"/>
    </source>
</evidence>
<dbReference type="InterPro" id="IPR027266">
    <property type="entry name" value="TrmE/GcvT-like"/>
</dbReference>
<keyword evidence="5" id="KW-1185">Reference proteome</keyword>
<dbReference type="Pfam" id="PF01571">
    <property type="entry name" value="GCV_T"/>
    <property type="match status" value="1"/>
</dbReference>
<evidence type="ECO:0000313" key="4">
    <source>
        <dbReference type="EMBL" id="GLR67078.1"/>
    </source>
</evidence>
<dbReference type="PANTHER" id="PTHR43757:SF2">
    <property type="entry name" value="AMINOMETHYLTRANSFERASE, MITOCHONDRIAL"/>
    <property type="match status" value="1"/>
</dbReference>
<feature type="domain" description="GCVT N-terminal" evidence="1">
    <location>
        <begin position="414"/>
        <end position="675"/>
    </location>
</feature>
<feature type="domain" description="Aminomethyltransferase C-terminal" evidence="2">
    <location>
        <begin position="695"/>
        <end position="776"/>
    </location>
</feature>
<dbReference type="InterPro" id="IPR013977">
    <property type="entry name" value="GcvT_C"/>
</dbReference>
<protein>
    <submittedName>
        <fullName evidence="4">Aminomethyltransferase</fullName>
    </submittedName>
</protein>
<dbReference type="RefSeq" id="WP_284257792.1">
    <property type="nucleotide sequence ID" value="NZ_BSOS01000050.1"/>
</dbReference>
<accession>A0ABQ6A713</accession>
<dbReference type="SUPFAM" id="SSF101790">
    <property type="entry name" value="Aminomethyltransferase beta-barrel domain"/>
    <property type="match status" value="1"/>
</dbReference>
<proteinExistence type="predicted"/>
<dbReference type="Pfam" id="PF08669">
    <property type="entry name" value="GCV_T_C"/>
    <property type="match status" value="1"/>
</dbReference>
<dbReference type="InterPro" id="IPR018959">
    <property type="entry name" value="DUF1989"/>
</dbReference>
<dbReference type="SUPFAM" id="SSF103025">
    <property type="entry name" value="Folate-binding domain"/>
    <property type="match status" value="1"/>
</dbReference>
<dbReference type="InterPro" id="IPR006222">
    <property type="entry name" value="GCVT_N"/>
</dbReference>
<dbReference type="Proteomes" id="UP001156641">
    <property type="component" value="Unassembled WGS sequence"/>
</dbReference>
<evidence type="ECO:0000259" key="2">
    <source>
        <dbReference type="Pfam" id="PF08669"/>
    </source>
</evidence>
<reference evidence="5" key="1">
    <citation type="journal article" date="2019" name="Int. J. Syst. Evol. Microbiol.">
        <title>The Global Catalogue of Microorganisms (GCM) 10K type strain sequencing project: providing services to taxonomists for standard genome sequencing and annotation.</title>
        <authorList>
            <consortium name="The Broad Institute Genomics Platform"/>
            <consortium name="The Broad Institute Genome Sequencing Center for Infectious Disease"/>
            <person name="Wu L."/>
            <person name="Ma J."/>
        </authorList>
    </citation>
    <scope>NUCLEOTIDE SEQUENCE [LARGE SCALE GENOMIC DNA]</scope>
    <source>
        <strain evidence="5">NBRC 112502</strain>
    </source>
</reference>